<dbReference type="PANTHER" id="PTHR15364:SF0">
    <property type="entry name" value="2'-DEOXYNUCLEOSIDE 5'-PHOSPHATE N-HYDROLASE 1"/>
    <property type="match status" value="1"/>
</dbReference>
<dbReference type="RefSeq" id="WP_148925748.1">
    <property type="nucleotide sequence ID" value="NZ_VNHQ01000013.1"/>
</dbReference>
<dbReference type="Gene3D" id="3.40.50.450">
    <property type="match status" value="1"/>
</dbReference>
<dbReference type="InterPro" id="IPR007710">
    <property type="entry name" value="Nucleoside_deoxyribTrfase"/>
</dbReference>
<dbReference type="EMBL" id="VNHQ01000013">
    <property type="protein sequence ID" value="TYP64194.1"/>
    <property type="molecule type" value="Genomic_DNA"/>
</dbReference>
<dbReference type="OrthoDB" id="9795789at2"/>
<gene>
    <name evidence="1" type="ORF">A9A72_123979</name>
</gene>
<dbReference type="AlphaFoldDB" id="A0A5S5BBA5"/>
<evidence type="ECO:0000313" key="2">
    <source>
        <dbReference type="Proteomes" id="UP000324282"/>
    </source>
</evidence>
<sequence>MKIKKAIYLAAPLFNDMELEYNLKLKSRLDVSFDVFLPQQDGLLLRNMVDRGVSIDSAERLVFDADIQAIRDADIVLAVLNGAHLDEGVAFELGFGFAIGKRCIGLKSDVRQCLPTGSNPMISQGCERIFNIEDDLVRWLTVNYTKQEVIR</sequence>
<dbReference type="InterPro" id="IPR051239">
    <property type="entry name" value="2'-dNMP_N-hydrolase"/>
</dbReference>
<dbReference type="Proteomes" id="UP000324282">
    <property type="component" value="Unassembled WGS sequence"/>
</dbReference>
<proteinExistence type="predicted"/>
<dbReference type="GO" id="GO:0070694">
    <property type="term" value="F:5-hydroxymethyl-dUMP N-hydrolase activity"/>
    <property type="evidence" value="ECO:0007669"/>
    <property type="project" value="TreeGrafter"/>
</dbReference>
<dbReference type="Pfam" id="PF05014">
    <property type="entry name" value="Nuc_deoxyrib_tr"/>
    <property type="match status" value="1"/>
</dbReference>
<organism evidence="1 2">
    <name type="scientific">Stutzerimonas stutzeri</name>
    <name type="common">Pseudomonas stutzeri</name>
    <dbReference type="NCBI Taxonomy" id="316"/>
    <lineage>
        <taxon>Bacteria</taxon>
        <taxon>Pseudomonadati</taxon>
        <taxon>Pseudomonadota</taxon>
        <taxon>Gammaproteobacteria</taxon>
        <taxon>Pseudomonadales</taxon>
        <taxon>Pseudomonadaceae</taxon>
        <taxon>Stutzerimonas</taxon>
    </lineage>
</organism>
<dbReference type="GO" id="GO:0009159">
    <property type="term" value="P:deoxyribonucleoside monophosphate catabolic process"/>
    <property type="evidence" value="ECO:0007669"/>
    <property type="project" value="TreeGrafter"/>
</dbReference>
<accession>A0A5S5BBA5</accession>
<dbReference type="SUPFAM" id="SSF52309">
    <property type="entry name" value="N-(deoxy)ribosyltransferase-like"/>
    <property type="match status" value="1"/>
</dbReference>
<protein>
    <submittedName>
        <fullName evidence="1">Nucleoside 2-deoxyribosyltransferase-like protein</fullName>
    </submittedName>
</protein>
<reference evidence="1 2" key="1">
    <citation type="submission" date="2019-07" db="EMBL/GenBank/DDBJ databases">
        <title>Deep subsurface shale carbon reservoir microbial communities from Ohio and West Virginia, USA.</title>
        <authorList>
            <person name="Wrighton K."/>
        </authorList>
    </citation>
    <scope>NUCLEOTIDE SEQUENCE [LARGE SCALE GENOMIC DNA]</scope>
    <source>
        <strain evidence="1 2">NP_8Ht</strain>
    </source>
</reference>
<dbReference type="GO" id="GO:0016740">
    <property type="term" value="F:transferase activity"/>
    <property type="evidence" value="ECO:0007669"/>
    <property type="project" value="UniProtKB-KW"/>
</dbReference>
<evidence type="ECO:0000313" key="1">
    <source>
        <dbReference type="EMBL" id="TYP64194.1"/>
    </source>
</evidence>
<name>A0A5S5BBA5_STUST</name>
<comment type="caution">
    <text evidence="1">The sequence shown here is derived from an EMBL/GenBank/DDBJ whole genome shotgun (WGS) entry which is preliminary data.</text>
</comment>
<keyword evidence="1" id="KW-0808">Transferase</keyword>
<dbReference type="PANTHER" id="PTHR15364">
    <property type="entry name" value="2'-DEOXYNUCLEOSIDE 5'-PHOSPHATE N-HYDROLASE 1"/>
    <property type="match status" value="1"/>
</dbReference>